<sequence length="178" mass="20728">MSNSQITTNITRAGIEEVLPYVPSNRGYIINGNKYYGKGNLHGSGCDVKMLTENNSVQIWLRRGFVENKLESDDTEWGIFTDKKQRRLVTSRAMRPCPAELENSGMCQERFDPEHRQYFYHFAKYIKGALVHHENDGRVQCKYSRDGKWHCWEKNNGEHANVFFHGDDKPLVPVWNKC</sequence>
<evidence type="ECO:0000313" key="1">
    <source>
        <dbReference type="EMBL" id="QHU06817.1"/>
    </source>
</evidence>
<proteinExistence type="predicted"/>
<protein>
    <submittedName>
        <fullName evidence="1">Uncharacterized protein</fullName>
    </submittedName>
</protein>
<dbReference type="AlphaFoldDB" id="A0A6C0JQW5"/>
<name>A0A6C0JQW5_9ZZZZ</name>
<dbReference type="EMBL" id="MN740668">
    <property type="protein sequence ID" value="QHU06817.1"/>
    <property type="molecule type" value="Genomic_DNA"/>
</dbReference>
<organism evidence="1">
    <name type="scientific">viral metagenome</name>
    <dbReference type="NCBI Taxonomy" id="1070528"/>
    <lineage>
        <taxon>unclassified sequences</taxon>
        <taxon>metagenomes</taxon>
        <taxon>organismal metagenomes</taxon>
    </lineage>
</organism>
<accession>A0A6C0JQW5</accession>
<reference evidence="1" key="1">
    <citation type="journal article" date="2020" name="Nature">
        <title>Giant virus diversity and host interactions through global metagenomics.</title>
        <authorList>
            <person name="Schulz F."/>
            <person name="Roux S."/>
            <person name="Paez-Espino D."/>
            <person name="Jungbluth S."/>
            <person name="Walsh D.A."/>
            <person name="Denef V.J."/>
            <person name="McMahon K.D."/>
            <person name="Konstantinidis K.T."/>
            <person name="Eloe-Fadrosh E.A."/>
            <person name="Kyrpides N.C."/>
            <person name="Woyke T."/>
        </authorList>
    </citation>
    <scope>NUCLEOTIDE SEQUENCE</scope>
    <source>
        <strain evidence="1">GVMAG-S-1038524-41</strain>
    </source>
</reference>